<comment type="catalytic activity">
    <reaction evidence="8">
        <text>L-seryl-[protein] + ATP = O-phospho-L-seryl-[protein] + ADP + H(+)</text>
        <dbReference type="Rhea" id="RHEA:17989"/>
        <dbReference type="Rhea" id="RHEA-COMP:9863"/>
        <dbReference type="Rhea" id="RHEA-COMP:11604"/>
        <dbReference type="ChEBI" id="CHEBI:15378"/>
        <dbReference type="ChEBI" id="CHEBI:29999"/>
        <dbReference type="ChEBI" id="CHEBI:30616"/>
        <dbReference type="ChEBI" id="CHEBI:83421"/>
        <dbReference type="ChEBI" id="CHEBI:456216"/>
        <dbReference type="EC" id="2.7.11.1"/>
    </reaction>
</comment>
<dbReference type="InterPro" id="IPR057564">
    <property type="entry name" value="HEAT_ATR"/>
</dbReference>
<organism evidence="13 14">
    <name type="scientific">Tritrichomonas foetus</name>
    <dbReference type="NCBI Taxonomy" id="1144522"/>
    <lineage>
        <taxon>Eukaryota</taxon>
        <taxon>Metamonada</taxon>
        <taxon>Parabasalia</taxon>
        <taxon>Tritrichomonadida</taxon>
        <taxon>Tritrichomonadidae</taxon>
        <taxon>Tritrichomonas</taxon>
    </lineage>
</organism>
<dbReference type="Pfam" id="PF08771">
    <property type="entry name" value="FRB_dom"/>
    <property type="match status" value="1"/>
</dbReference>
<dbReference type="Pfam" id="PF02259">
    <property type="entry name" value="FAT"/>
    <property type="match status" value="1"/>
</dbReference>
<dbReference type="GO" id="GO:0005634">
    <property type="term" value="C:nucleus"/>
    <property type="evidence" value="ECO:0007669"/>
    <property type="project" value="TreeGrafter"/>
</dbReference>
<dbReference type="GO" id="GO:0044877">
    <property type="term" value="F:protein-containing complex binding"/>
    <property type="evidence" value="ECO:0007669"/>
    <property type="project" value="InterPro"/>
</dbReference>
<evidence type="ECO:0000313" key="13">
    <source>
        <dbReference type="EMBL" id="OHT08547.1"/>
    </source>
</evidence>
<dbReference type="EMBL" id="MLAK01000664">
    <property type="protein sequence ID" value="OHT08547.1"/>
    <property type="molecule type" value="Genomic_DNA"/>
</dbReference>
<gene>
    <name evidence="13" type="ORF">TRFO_22884</name>
</gene>
<dbReference type="InterPro" id="IPR003151">
    <property type="entry name" value="PIK-rel_kinase_FAT"/>
</dbReference>
<evidence type="ECO:0000259" key="12">
    <source>
        <dbReference type="PROSITE" id="PS51190"/>
    </source>
</evidence>
<keyword evidence="4" id="KW-0677">Repeat</keyword>
<dbReference type="PROSITE" id="PS51189">
    <property type="entry name" value="FAT"/>
    <property type="match status" value="1"/>
</dbReference>
<dbReference type="OrthoDB" id="381190at2759"/>
<dbReference type="InterPro" id="IPR016024">
    <property type="entry name" value="ARM-type_fold"/>
</dbReference>
<evidence type="ECO:0000313" key="14">
    <source>
        <dbReference type="Proteomes" id="UP000179807"/>
    </source>
</evidence>
<dbReference type="InterPro" id="IPR003152">
    <property type="entry name" value="FATC_dom"/>
</dbReference>
<evidence type="ECO:0000256" key="9">
    <source>
        <dbReference type="PROSITE-ProRule" id="PRU00339"/>
    </source>
</evidence>
<reference evidence="13" key="1">
    <citation type="submission" date="2016-10" db="EMBL/GenBank/DDBJ databases">
        <authorList>
            <person name="Benchimol M."/>
            <person name="Almeida L.G."/>
            <person name="Vasconcelos A.T."/>
            <person name="Perreira-Neves A."/>
            <person name="Rosa I.A."/>
            <person name="Tasca T."/>
            <person name="Bogo M.R."/>
            <person name="de Souza W."/>
        </authorList>
    </citation>
    <scope>NUCLEOTIDE SEQUENCE [LARGE SCALE GENOMIC DNA]</scope>
    <source>
        <strain evidence="13">K</strain>
    </source>
</reference>
<dbReference type="PROSITE" id="PS50005">
    <property type="entry name" value="TPR"/>
    <property type="match status" value="1"/>
</dbReference>
<dbReference type="InterPro" id="IPR000403">
    <property type="entry name" value="PI3/4_kinase_cat_dom"/>
</dbReference>
<dbReference type="Gene3D" id="1.25.40.10">
    <property type="entry name" value="Tetratricopeptide repeat domain"/>
    <property type="match status" value="1"/>
</dbReference>
<evidence type="ECO:0000256" key="5">
    <source>
        <dbReference type="ARBA" id="ARBA00022741"/>
    </source>
</evidence>
<dbReference type="InterPro" id="IPR011009">
    <property type="entry name" value="Kinase-like_dom_sf"/>
</dbReference>
<dbReference type="GO" id="GO:0031932">
    <property type="term" value="C:TORC2 complex"/>
    <property type="evidence" value="ECO:0007669"/>
    <property type="project" value="TreeGrafter"/>
</dbReference>
<dbReference type="GeneID" id="94837536"/>
<dbReference type="EC" id="2.7.11.1" evidence="2"/>
<keyword evidence="14" id="KW-1185">Reference proteome</keyword>
<dbReference type="PANTHER" id="PTHR11139">
    <property type="entry name" value="ATAXIA TELANGIECTASIA MUTATED ATM -RELATED"/>
    <property type="match status" value="1"/>
</dbReference>
<dbReference type="SMART" id="SM00146">
    <property type="entry name" value="PI3Kc"/>
    <property type="match status" value="1"/>
</dbReference>
<dbReference type="SUPFAM" id="SSF48371">
    <property type="entry name" value="ARM repeat"/>
    <property type="match status" value="1"/>
</dbReference>
<comment type="caution">
    <text evidence="13">The sequence shown here is derived from an EMBL/GenBank/DDBJ whole genome shotgun (WGS) entry which is preliminary data.</text>
</comment>
<evidence type="ECO:0000256" key="8">
    <source>
        <dbReference type="ARBA" id="ARBA00048679"/>
    </source>
</evidence>
<dbReference type="InterPro" id="IPR009076">
    <property type="entry name" value="FRB_dom"/>
</dbReference>
<dbReference type="Gene3D" id="1.10.1070.11">
    <property type="entry name" value="Phosphatidylinositol 3-/4-kinase, catalytic domain"/>
    <property type="match status" value="1"/>
</dbReference>
<dbReference type="SMART" id="SM01345">
    <property type="entry name" value="Rapamycin_bind"/>
    <property type="match status" value="1"/>
</dbReference>
<dbReference type="InterPro" id="IPR036940">
    <property type="entry name" value="PI3/4_kinase_cat_sf"/>
</dbReference>
<keyword evidence="9" id="KW-0802">TPR repeat</keyword>
<evidence type="ECO:0000256" key="7">
    <source>
        <dbReference type="ARBA" id="ARBA00022840"/>
    </source>
</evidence>
<dbReference type="InterPro" id="IPR019734">
    <property type="entry name" value="TPR_rpt"/>
</dbReference>
<evidence type="ECO:0000256" key="3">
    <source>
        <dbReference type="ARBA" id="ARBA00022679"/>
    </source>
</evidence>
<dbReference type="RefSeq" id="XP_068361683.1">
    <property type="nucleotide sequence ID" value="XM_068502832.1"/>
</dbReference>
<feature type="domain" description="PI3K/PI4K catalytic" evidence="10">
    <location>
        <begin position="1867"/>
        <end position="2190"/>
    </location>
</feature>
<evidence type="ECO:0000256" key="4">
    <source>
        <dbReference type="ARBA" id="ARBA00022737"/>
    </source>
</evidence>
<dbReference type="Gene3D" id="3.30.1010.10">
    <property type="entry name" value="Phosphatidylinositol 3-kinase Catalytic Subunit, Chain A, domain 4"/>
    <property type="match status" value="1"/>
</dbReference>
<keyword evidence="6 13" id="KW-0418">Kinase</keyword>
<protein>
    <recommendedName>
        <fullName evidence="2">non-specific serine/threonine protein kinase</fullName>
        <ecNumber evidence="2">2.7.11.1</ecNumber>
    </recommendedName>
</protein>
<comment type="similarity">
    <text evidence="1">Belongs to the PI3/PI4-kinase family.</text>
</comment>
<dbReference type="PANTHER" id="PTHR11139:SF9">
    <property type="entry name" value="SERINE_THREONINE-PROTEIN KINASE MTOR"/>
    <property type="match status" value="1"/>
</dbReference>
<keyword evidence="5" id="KW-0547">Nucleotide-binding</keyword>
<evidence type="ECO:0000259" key="11">
    <source>
        <dbReference type="PROSITE" id="PS51189"/>
    </source>
</evidence>
<dbReference type="PROSITE" id="PS50290">
    <property type="entry name" value="PI3_4_KINASE_3"/>
    <property type="match status" value="1"/>
</dbReference>
<keyword evidence="7" id="KW-0067">ATP-binding</keyword>
<dbReference type="GO" id="GO:0005524">
    <property type="term" value="F:ATP binding"/>
    <property type="evidence" value="ECO:0007669"/>
    <property type="project" value="UniProtKB-KW"/>
</dbReference>
<dbReference type="InterPro" id="IPR011990">
    <property type="entry name" value="TPR-like_helical_dom_sf"/>
</dbReference>
<dbReference type="Proteomes" id="UP000179807">
    <property type="component" value="Unassembled WGS sequence"/>
</dbReference>
<dbReference type="InterPro" id="IPR036738">
    <property type="entry name" value="FRB_sf"/>
</dbReference>
<feature type="domain" description="FAT" evidence="11">
    <location>
        <begin position="1177"/>
        <end position="1693"/>
    </location>
</feature>
<dbReference type="GO" id="GO:0004674">
    <property type="term" value="F:protein serine/threonine kinase activity"/>
    <property type="evidence" value="ECO:0007669"/>
    <property type="project" value="UniProtKB-EC"/>
</dbReference>
<dbReference type="GO" id="GO:0016242">
    <property type="term" value="P:negative regulation of macroautophagy"/>
    <property type="evidence" value="ECO:0007669"/>
    <property type="project" value="TreeGrafter"/>
</dbReference>
<dbReference type="GO" id="GO:0080090">
    <property type="term" value="P:regulation of primary metabolic process"/>
    <property type="evidence" value="ECO:0007669"/>
    <property type="project" value="UniProtKB-ARBA"/>
</dbReference>
<dbReference type="VEuPathDB" id="TrichDB:TRFO_22884"/>
<dbReference type="InterPro" id="IPR014009">
    <property type="entry name" value="PIK_FAT"/>
</dbReference>
<dbReference type="GO" id="GO:0005737">
    <property type="term" value="C:cytoplasm"/>
    <property type="evidence" value="ECO:0007669"/>
    <property type="project" value="TreeGrafter"/>
</dbReference>
<feature type="repeat" description="TPR" evidence="9">
    <location>
        <begin position="1241"/>
        <end position="1274"/>
    </location>
</feature>
<dbReference type="SUPFAM" id="SSF56112">
    <property type="entry name" value="Protein kinase-like (PK-like)"/>
    <property type="match status" value="1"/>
</dbReference>
<dbReference type="SMART" id="SM01343">
    <property type="entry name" value="FATC"/>
    <property type="match status" value="1"/>
</dbReference>
<name>A0A1J4KBE6_9EUKA</name>
<dbReference type="GO" id="GO:0031931">
    <property type="term" value="C:TORC1 complex"/>
    <property type="evidence" value="ECO:0007669"/>
    <property type="project" value="TreeGrafter"/>
</dbReference>
<evidence type="ECO:0000256" key="1">
    <source>
        <dbReference type="ARBA" id="ARBA00011031"/>
    </source>
</evidence>
<evidence type="ECO:0000256" key="2">
    <source>
        <dbReference type="ARBA" id="ARBA00012513"/>
    </source>
</evidence>
<sequence length="2206" mass="254313">MSKRLKRQSSEYEKNSQPEIPVFNSTNPLEIRINSVYRSSNDINSFKFQLACQSFQSYVENTYQAKLAAKTDANAFFEEIFYKISLRELTRKYKYTTNQQYFLFLTLLLDLNIGSQATKANRILLAVPSIKMTDTTRTFKYFEKILVWLDNPLKTSFRLKIQPLRDYIMNWFKNHTAASLHLMIIFMRNFPNLIAGEIRNYALLIFKAISQSSEKVRHIAVKAYLVAMDLYYNPKYKHLAIPIIEVLANQLRNRDAKFDAYTIDAISFLITKNPNIIQFLRFREVPFLNTKDISNTMKIIPLAYRCSPSLFTDAKKMMIMELYQNSILHIKKKDTERIHEAFRSLTEFVFALGKNFHNGQFTDIQRVLLKKINKTPVDEYQIVALLSISYPSNQIQSAIFGPQFQLTNYLINGIISFCKKWPNESKLIQEKLVSRLLNEINNTANENIIENTFLWLMKADFYYFSQQLLVHFSRFFYHPCYKVRKNAATFLLMHQNDYPVISSLILSFVATEQITSLRNYILDQLTSVTEDNTTILYQMLHDRESIISSKALSLLCQIPNDISLIAKYVIELMHQLGRNDALNRRVLNDLLIIKNYYPQILQPFASHLCETVLNFETQSHQSLLLLSFLISTNPTISVDVSLFGRVLRAALCSDSNTRRISAALDLLYVALKYLDMRSELSYLFVRLLALSGEVEEAEVTSKLLLVLSKIGVFKPSSVKSLVASSNLSKSPNRRAHFTEKLENSSLSIPISITLETFNDPSMVTERSTAFNCLLSILKIDNTTITDSFRKSILERLENMITGETSLIMMQSFNSFINCFGEEVEPLIPHVVKQIISQWDVFDFTAIMSTVKYITLNVLDLFSPYILQFTELFLAKLPSLTIKDSIALFDILTRFSFYLKTVDYLIIPAMLNWLETHIEESNEKGSDETILYGINDGLIHLKTIIIYSGSEKFTALILKTMFILIQSTDKLNESIYDIFFCITVQMQCNIIPFLPQILSFTDLASNEKYIEYKMVLECIRLNNNIPPKLVERYEIPKLEQKNMTKRKNTTFFLSKNRLDEVEQPQKGWEAVDWIFWYEELVPQFISNSRSLAIDSLLPLSEQNSMVRTALFPISFATYFGIAEEVTPIFLKVFTEKYNAPSSVIRHFLPIAELLEMTGDFHTYAPMTSTLVPEYSFEDIAKRAMDVGEFAQALRYYEILFTQVDSDSEDPKFTKYATTLVVLNKNLNLQLAVNGILDRCNEYSVNLFKGSLAEDLGQYEEALKSYTKKLKKKPDDIENTLGKMRCLEAMAHFKDLEAMFTNENIENIKDEYLPFAASASWRLGNLDDFKKYASKLKNGNLYYKAILSLLENNYGKVLSLIQDMRKEKETEIFPLISTDYVRSFDSLCFTTILNYIEEICEINNLKAASDSLPFQRSDEISVLCQQVHNNWLRRFKEMKDSPILMYDTMRILSLYLNKEELEIFRVQFLLKNVNKGNNELMEMVMKEISDDIPEVKFVKAKMQRFNTKGKEQEQAYTLLNELLMSQQTSLLLKSKILKTASDWLIEDKKYVEARPYLKSLVTIIPADPNVWLNWSSVNLILSKENQNEQEKSSYLNISFNAILEGLKLNPEQPLRFTIKAVSILLKQGTTEIYTMLGEFIQLIPSSVWIALLPQFIARIGAENQALRNVIINILINIGESYPHAVLYSLLAPYKSPIVAKHHVASQIIERLRVKHSKLVTQVLLFSEGMMRIASTYWEQWLSAIGNARVAFRNNDDASKFIELLTPLYKMISEPPKTLFEISFMSQYGKLLHDIKPYLDSFNKNGDKVHMNYCFGKYYGIMHQLKQIVNSLSSIRIEDASPGLSQMKDSILAVPGTDYTSQSIVHIESICEKFTVFNSKQHPRKMWISGSDGVKYYFLLKANEDTRLDERVMQLFDFISQAMQHSNAPMNSKLFISTYKVIPLSGKVGLIGWLKDCQTVFDYFKQYRNRFNIPLGTETQCILSVLGNNYNAATKEDILNAFKEAIKSPNKFGFVTGNELQKALIMSSSDSNDWLERRVNFSTSLAITSIAGYTIGLGDRHLKNIMMNNKNSRLAHIDFGDSFEVAMNRKDYPEKVPFRLTRLFVNALEVTGVDGTLSKCCEYAMDNIRKNSEQILVLLDTFLYDPLEVDETGNLRPQEIIQRIQDKLTGNDFNTVRPLSVEAQIGRLLKAAVNPANLCQMYQGWAPWY</sequence>
<evidence type="ECO:0000256" key="6">
    <source>
        <dbReference type="ARBA" id="ARBA00022777"/>
    </source>
</evidence>
<feature type="domain" description="FATC" evidence="12">
    <location>
        <begin position="2174"/>
        <end position="2206"/>
    </location>
</feature>
<dbReference type="PROSITE" id="PS51190">
    <property type="entry name" value="FATC"/>
    <property type="match status" value="1"/>
</dbReference>
<dbReference type="GO" id="GO:0031929">
    <property type="term" value="P:TOR signaling"/>
    <property type="evidence" value="ECO:0007669"/>
    <property type="project" value="TreeGrafter"/>
</dbReference>
<accession>A0A1J4KBE6</accession>
<dbReference type="Pfam" id="PF23593">
    <property type="entry name" value="HEAT_ATR"/>
    <property type="match status" value="1"/>
</dbReference>
<dbReference type="InterPro" id="IPR050517">
    <property type="entry name" value="DDR_Repair_Kinase"/>
</dbReference>
<keyword evidence="3" id="KW-0808">Transferase</keyword>
<evidence type="ECO:0000259" key="10">
    <source>
        <dbReference type="PROSITE" id="PS50290"/>
    </source>
</evidence>
<dbReference type="Pfam" id="PF02260">
    <property type="entry name" value="FATC"/>
    <property type="match status" value="1"/>
</dbReference>
<dbReference type="SUPFAM" id="SSF47212">
    <property type="entry name" value="FKBP12-rapamycin-binding domain of FKBP-rapamycin-associated protein (FRAP)"/>
    <property type="match status" value="1"/>
</dbReference>
<dbReference type="Pfam" id="PF00454">
    <property type="entry name" value="PI3_PI4_kinase"/>
    <property type="match status" value="1"/>
</dbReference>
<proteinExistence type="inferred from homology"/>